<protein>
    <submittedName>
        <fullName evidence="1">Uncharacterized protein</fullName>
    </submittedName>
</protein>
<dbReference type="EMBL" id="PECM01000005">
    <property type="protein sequence ID" value="TEA07292.1"/>
    <property type="molecule type" value="Genomic_DNA"/>
</dbReference>
<gene>
    <name evidence="2" type="ORF">CCUG60883_01325</name>
    <name evidence="1" type="ORF">CCUG60885_04175</name>
</gene>
<evidence type="ECO:0000313" key="2">
    <source>
        <dbReference type="EMBL" id="TEA07292.1"/>
    </source>
</evidence>
<reference evidence="3 4" key="1">
    <citation type="journal article" date="2019" name="Sci. Rep.">
        <title>Extended insight into the Mycobacterium chelonae-abscessus complex through whole genome sequencing of Mycobacterium salmoniphilum outbreak and Mycobacterium salmoniphilum-like strains.</title>
        <authorList>
            <person name="Behra P.R.K."/>
            <person name="Das S."/>
            <person name="Pettersson B.M.F."/>
            <person name="Shirreff L."/>
            <person name="DuCote T."/>
            <person name="Jacobsson K.G."/>
            <person name="Ennis D.G."/>
            <person name="Kirsebom L.A."/>
        </authorList>
    </citation>
    <scope>NUCLEOTIDE SEQUENCE [LARGE SCALE GENOMIC DNA]</scope>
    <source>
        <strain evidence="2 3">CCUG 60883</strain>
        <strain evidence="1 4">CCUG 60885</strain>
    </source>
</reference>
<dbReference type="AlphaFoldDB" id="A0A4R8SBY0"/>
<evidence type="ECO:0000313" key="4">
    <source>
        <dbReference type="Proteomes" id="UP000295685"/>
    </source>
</evidence>
<comment type="caution">
    <text evidence="1">The sequence shown here is derived from an EMBL/GenBank/DDBJ whole genome shotgun (WGS) entry which is preliminary data.</text>
</comment>
<keyword evidence="3" id="KW-1185">Reference proteome</keyword>
<evidence type="ECO:0000313" key="3">
    <source>
        <dbReference type="Proteomes" id="UP000294844"/>
    </source>
</evidence>
<proteinExistence type="predicted"/>
<dbReference type="EMBL" id="PECK01000008">
    <property type="protein sequence ID" value="TDZ92061.1"/>
    <property type="molecule type" value="Genomic_DNA"/>
</dbReference>
<organism evidence="1 4">
    <name type="scientific">Mycobacteroides salmoniphilum</name>
    <dbReference type="NCBI Taxonomy" id="404941"/>
    <lineage>
        <taxon>Bacteria</taxon>
        <taxon>Bacillati</taxon>
        <taxon>Actinomycetota</taxon>
        <taxon>Actinomycetes</taxon>
        <taxon>Mycobacteriales</taxon>
        <taxon>Mycobacteriaceae</taxon>
        <taxon>Mycobacteroides</taxon>
    </lineage>
</organism>
<dbReference type="Proteomes" id="UP000295685">
    <property type="component" value="Unassembled WGS sequence"/>
</dbReference>
<accession>A0A4R8SBY0</accession>
<dbReference type="Proteomes" id="UP000294844">
    <property type="component" value="Unassembled WGS sequence"/>
</dbReference>
<evidence type="ECO:0000313" key="1">
    <source>
        <dbReference type="EMBL" id="TDZ92061.1"/>
    </source>
</evidence>
<sequence precursor="true">MFLRGPGATLGDIQIEALDTVRAPVSAGLYEIGKVERGVGFVLSTIPLDEGIEEIRSQYVDHYENRQS</sequence>
<name>A0A4R8SBY0_9MYCO</name>